<keyword evidence="6" id="KW-1133">Transmembrane helix</keyword>
<evidence type="ECO:0000256" key="5">
    <source>
        <dbReference type="ARBA" id="ARBA00050018"/>
    </source>
</evidence>
<evidence type="ECO:0000256" key="3">
    <source>
        <dbReference type="ARBA" id="ARBA00023002"/>
    </source>
</evidence>
<dbReference type="PANTHER" id="PTHR13847">
    <property type="entry name" value="SARCOSINE DEHYDROGENASE-RELATED"/>
    <property type="match status" value="1"/>
</dbReference>
<dbReference type="InterPro" id="IPR012727">
    <property type="entry name" value="Gly_oxidase_ThiO"/>
</dbReference>
<name>A0ABT8ECG5_9BACL</name>
<evidence type="ECO:0000256" key="1">
    <source>
        <dbReference type="ARBA" id="ARBA00004948"/>
    </source>
</evidence>
<proteinExistence type="predicted"/>
<comment type="pathway">
    <text evidence="1">Cofactor biosynthesis; thiamine diphosphate biosynthesis.</text>
</comment>
<dbReference type="NCBIfam" id="TIGR02352">
    <property type="entry name" value="thiamin_ThiO"/>
    <property type="match status" value="1"/>
</dbReference>
<gene>
    <name evidence="8" type="primary">thiO</name>
    <name evidence="8" type="ORF">QYF49_21825</name>
</gene>
<evidence type="ECO:0000256" key="4">
    <source>
        <dbReference type="ARBA" id="ARBA00049872"/>
    </source>
</evidence>
<sequence>MSKDYDVVIAGGGIIGCAIAYYLRKLTDYTVLVIEKGRIGSEASSAAAGMLGAQAELNEAGPLYTMARESRILFPELSRELKEICGIDIEFIDKGLFKTAGDESEVLKLKRLIDFHNNNGQPAHWVAGPELLKMEPRLSDRVAGAMFLPKDGQVNPVQLTRAFAESASRLGAVFLDFTEVAGFDFSQSGIDVQTSAGMYYGEKVVLASGVWTGKLAVQSGLHMPMFPVKGECLSLTFLEPVITSTVIADECYLVPKRGGRLVVGATMETGSYDRKVRAKGVLELLSKASAVLPGILHGEWEKAWTGFRPQTPDGLPYMGKHPCHKDLYIAAGHFRNGILLSPLTGRWMAELLEGKLQEETLREFAPDRFAYEKNERMSFHEVDC</sequence>
<dbReference type="Gene3D" id="3.50.50.60">
    <property type="entry name" value="FAD/NAD(P)-binding domain"/>
    <property type="match status" value="1"/>
</dbReference>
<organism evidence="8 9">
    <name type="scientific">Fictibacillus terranigra</name>
    <dbReference type="NCBI Taxonomy" id="3058424"/>
    <lineage>
        <taxon>Bacteria</taxon>
        <taxon>Bacillati</taxon>
        <taxon>Bacillota</taxon>
        <taxon>Bacilli</taxon>
        <taxon>Bacillales</taxon>
        <taxon>Fictibacillaceae</taxon>
        <taxon>Fictibacillus</taxon>
    </lineage>
</organism>
<dbReference type="SUPFAM" id="SSF54373">
    <property type="entry name" value="FAD-linked reductases, C-terminal domain"/>
    <property type="match status" value="1"/>
</dbReference>
<accession>A0ABT8ECG5</accession>
<dbReference type="InterPro" id="IPR036188">
    <property type="entry name" value="FAD/NAD-bd_sf"/>
</dbReference>
<dbReference type="EMBL" id="JAUHLN010000006">
    <property type="protein sequence ID" value="MDN4075603.1"/>
    <property type="molecule type" value="Genomic_DNA"/>
</dbReference>
<keyword evidence="6" id="KW-0472">Membrane</keyword>
<evidence type="ECO:0000259" key="7">
    <source>
        <dbReference type="Pfam" id="PF01266"/>
    </source>
</evidence>
<dbReference type="SUPFAM" id="SSF51905">
    <property type="entry name" value="FAD/NAD(P)-binding domain"/>
    <property type="match status" value="1"/>
</dbReference>
<evidence type="ECO:0000256" key="2">
    <source>
        <dbReference type="ARBA" id="ARBA00022977"/>
    </source>
</evidence>
<dbReference type="PROSITE" id="PS51257">
    <property type="entry name" value="PROKAR_LIPOPROTEIN"/>
    <property type="match status" value="1"/>
</dbReference>
<reference evidence="8" key="1">
    <citation type="submission" date="2023-06" db="EMBL/GenBank/DDBJ databases">
        <title>Draft Genome Sequences of Representative Paenibacillus Polymyxa, Bacillus cereus, Fictibacillus sp., and Brevibacillus agri Strains Isolated from Amazonian Dark Earth.</title>
        <authorList>
            <person name="Pellegrinetti T.A."/>
            <person name="Cunha I.C.M."/>
            <person name="Chaves M.G."/>
            <person name="Freitas A.S."/>
            <person name="Silva A.V.R."/>
            <person name="Tsai S.M."/>
            <person name="Mendes L.W."/>
        </authorList>
    </citation>
    <scope>NUCLEOTIDE SEQUENCE</scope>
    <source>
        <strain evidence="8">CENA-BCM004</strain>
    </source>
</reference>
<keyword evidence="6" id="KW-0812">Transmembrane</keyword>
<feature type="transmembrane region" description="Helical" evidence="6">
    <location>
        <begin position="7"/>
        <end position="23"/>
    </location>
</feature>
<dbReference type="PANTHER" id="PTHR13847:SF289">
    <property type="entry name" value="GLYCINE OXIDASE"/>
    <property type="match status" value="1"/>
</dbReference>
<dbReference type="InterPro" id="IPR006076">
    <property type="entry name" value="FAD-dep_OxRdtase"/>
</dbReference>
<protein>
    <recommendedName>
        <fullName evidence="5">glycine oxidase</fullName>
        <ecNumber evidence="5">1.4.3.19</ecNumber>
    </recommendedName>
</protein>
<comment type="caution">
    <text evidence="8">The sequence shown here is derived from an EMBL/GenBank/DDBJ whole genome shotgun (WGS) entry which is preliminary data.</text>
</comment>
<dbReference type="Proteomes" id="UP001168694">
    <property type="component" value="Unassembled WGS sequence"/>
</dbReference>
<evidence type="ECO:0000313" key="8">
    <source>
        <dbReference type="EMBL" id="MDN4075603.1"/>
    </source>
</evidence>
<dbReference type="GO" id="GO:0043799">
    <property type="term" value="F:glycine oxidase activity"/>
    <property type="evidence" value="ECO:0007669"/>
    <property type="project" value="UniProtKB-EC"/>
</dbReference>
<evidence type="ECO:0000313" key="9">
    <source>
        <dbReference type="Proteomes" id="UP001168694"/>
    </source>
</evidence>
<dbReference type="Pfam" id="PF01266">
    <property type="entry name" value="DAO"/>
    <property type="match status" value="1"/>
</dbReference>
<keyword evidence="3 8" id="KW-0560">Oxidoreductase</keyword>
<comment type="catalytic activity">
    <reaction evidence="4">
        <text>glycine + O2 + H2O = glyoxylate + H2O2 + NH4(+)</text>
        <dbReference type="Rhea" id="RHEA:11532"/>
        <dbReference type="ChEBI" id="CHEBI:15377"/>
        <dbReference type="ChEBI" id="CHEBI:15379"/>
        <dbReference type="ChEBI" id="CHEBI:16240"/>
        <dbReference type="ChEBI" id="CHEBI:28938"/>
        <dbReference type="ChEBI" id="CHEBI:36655"/>
        <dbReference type="ChEBI" id="CHEBI:57305"/>
        <dbReference type="EC" id="1.4.3.19"/>
    </reaction>
</comment>
<dbReference type="EC" id="1.4.3.19" evidence="5"/>
<feature type="domain" description="FAD dependent oxidoreductase" evidence="7">
    <location>
        <begin position="6"/>
        <end position="351"/>
    </location>
</feature>
<dbReference type="RefSeq" id="WP_290401712.1">
    <property type="nucleotide sequence ID" value="NZ_JAUHLN010000006.1"/>
</dbReference>
<keyword evidence="9" id="KW-1185">Reference proteome</keyword>
<dbReference type="Gene3D" id="3.30.9.10">
    <property type="entry name" value="D-Amino Acid Oxidase, subunit A, domain 2"/>
    <property type="match status" value="1"/>
</dbReference>
<keyword evidence="2" id="KW-0784">Thiamine biosynthesis</keyword>
<evidence type="ECO:0000256" key="6">
    <source>
        <dbReference type="SAM" id="Phobius"/>
    </source>
</evidence>